<dbReference type="Gene3D" id="3.30.1490.40">
    <property type="match status" value="1"/>
</dbReference>
<dbReference type="InterPro" id="IPR035445">
    <property type="entry name" value="GYF-like_dom_sf"/>
</dbReference>
<dbReference type="CDD" id="cd10531">
    <property type="entry name" value="SET_SETD2-like"/>
    <property type="match status" value="1"/>
</dbReference>
<organism evidence="3 4">
    <name type="scientific">Dioscorea zingiberensis</name>
    <dbReference type="NCBI Taxonomy" id="325984"/>
    <lineage>
        <taxon>Eukaryota</taxon>
        <taxon>Viridiplantae</taxon>
        <taxon>Streptophyta</taxon>
        <taxon>Embryophyta</taxon>
        <taxon>Tracheophyta</taxon>
        <taxon>Spermatophyta</taxon>
        <taxon>Magnoliopsida</taxon>
        <taxon>Liliopsida</taxon>
        <taxon>Dioscoreales</taxon>
        <taxon>Dioscoreaceae</taxon>
        <taxon>Dioscorea</taxon>
    </lineage>
</organism>
<dbReference type="EMBL" id="JAGGNH010000008">
    <property type="protein sequence ID" value="KAJ0966069.1"/>
    <property type="molecule type" value="Genomic_DNA"/>
</dbReference>
<dbReference type="InterPro" id="IPR057851">
    <property type="entry name" value="ATXR3_GYF"/>
</dbReference>
<reference evidence="3" key="2">
    <citation type="journal article" date="2022" name="Hortic Res">
        <title>The genome of Dioscorea zingiberensis sheds light on the biosynthesis, origin and evolution of the medicinally important diosgenin saponins.</title>
        <authorList>
            <person name="Li Y."/>
            <person name="Tan C."/>
            <person name="Li Z."/>
            <person name="Guo J."/>
            <person name="Li S."/>
            <person name="Chen X."/>
            <person name="Wang C."/>
            <person name="Dai X."/>
            <person name="Yang H."/>
            <person name="Song W."/>
            <person name="Hou L."/>
            <person name="Xu J."/>
            <person name="Tong Z."/>
            <person name="Xu A."/>
            <person name="Yuan X."/>
            <person name="Wang W."/>
            <person name="Yang Q."/>
            <person name="Chen L."/>
            <person name="Sun Z."/>
            <person name="Wang K."/>
            <person name="Pan B."/>
            <person name="Chen J."/>
            <person name="Bao Y."/>
            <person name="Liu F."/>
            <person name="Qi X."/>
            <person name="Gang D.R."/>
            <person name="Wen J."/>
            <person name="Li J."/>
        </authorList>
    </citation>
    <scope>NUCLEOTIDE SEQUENCE</scope>
    <source>
        <strain evidence="3">Dzin_1.0</strain>
    </source>
</reference>
<dbReference type="PANTHER" id="PTHR46655">
    <property type="entry name" value="HISTONE-LYSINE N-METHYLTRANSFERASE ATXR3"/>
    <property type="match status" value="1"/>
</dbReference>
<dbReference type="InterPro" id="IPR001214">
    <property type="entry name" value="SET_dom"/>
</dbReference>
<evidence type="ECO:0000259" key="2">
    <source>
        <dbReference type="PROSITE" id="PS50280"/>
    </source>
</evidence>
<feature type="compositionally biased region" description="Basic and acidic residues" evidence="1">
    <location>
        <begin position="500"/>
        <end position="509"/>
    </location>
</feature>
<dbReference type="InterPro" id="IPR046341">
    <property type="entry name" value="SET_dom_sf"/>
</dbReference>
<proteinExistence type="predicted"/>
<feature type="compositionally biased region" description="Low complexity" evidence="1">
    <location>
        <begin position="345"/>
        <end position="355"/>
    </location>
</feature>
<feature type="compositionally biased region" description="Basic and acidic residues" evidence="1">
    <location>
        <begin position="471"/>
        <end position="487"/>
    </location>
</feature>
<feature type="domain" description="SET" evidence="2">
    <location>
        <begin position="1795"/>
        <end position="1944"/>
    </location>
</feature>
<accession>A0A9D5C4E8</accession>
<feature type="region of interest" description="Disordered" evidence="1">
    <location>
        <begin position="860"/>
        <end position="885"/>
    </location>
</feature>
<feature type="compositionally biased region" description="Basic and acidic residues" evidence="1">
    <location>
        <begin position="374"/>
        <end position="391"/>
    </location>
</feature>
<feature type="compositionally biased region" description="Basic and acidic residues" evidence="1">
    <location>
        <begin position="420"/>
        <end position="456"/>
    </location>
</feature>
<evidence type="ECO:0000313" key="3">
    <source>
        <dbReference type="EMBL" id="KAJ0966069.1"/>
    </source>
</evidence>
<feature type="region of interest" description="Disordered" evidence="1">
    <location>
        <begin position="907"/>
        <end position="944"/>
    </location>
</feature>
<dbReference type="Pfam" id="PF19633">
    <property type="entry name" value="SDG2_C"/>
    <property type="match status" value="1"/>
</dbReference>
<dbReference type="SMART" id="SM00317">
    <property type="entry name" value="SET"/>
    <property type="match status" value="1"/>
</dbReference>
<name>A0A9D5C4E8_9LILI</name>
<feature type="region of interest" description="Disordered" evidence="1">
    <location>
        <begin position="1"/>
        <end position="49"/>
    </location>
</feature>
<dbReference type="SUPFAM" id="SSF82199">
    <property type="entry name" value="SET domain"/>
    <property type="match status" value="1"/>
</dbReference>
<reference evidence="3" key="1">
    <citation type="submission" date="2021-03" db="EMBL/GenBank/DDBJ databases">
        <authorList>
            <person name="Li Z."/>
            <person name="Yang C."/>
        </authorList>
    </citation>
    <scope>NUCLEOTIDE SEQUENCE</scope>
    <source>
        <strain evidence="3">Dzin_1.0</strain>
        <tissue evidence="3">Leaf</tissue>
    </source>
</reference>
<feature type="compositionally biased region" description="Pro residues" evidence="1">
    <location>
        <begin position="522"/>
        <end position="543"/>
    </location>
</feature>
<dbReference type="Proteomes" id="UP001085076">
    <property type="component" value="Miscellaneous, Linkage group lg08"/>
</dbReference>
<feature type="region of interest" description="Disordered" evidence="1">
    <location>
        <begin position="1507"/>
        <end position="1526"/>
    </location>
</feature>
<evidence type="ECO:0000256" key="1">
    <source>
        <dbReference type="SAM" id="MobiDB-lite"/>
    </source>
</evidence>
<feature type="compositionally biased region" description="Basic and acidic residues" evidence="1">
    <location>
        <begin position="259"/>
        <end position="274"/>
    </location>
</feature>
<protein>
    <recommendedName>
        <fullName evidence="2">SET domain-containing protein</fullName>
    </recommendedName>
</protein>
<gene>
    <name evidence="3" type="ORF">J5N97_027207</name>
</gene>
<feature type="compositionally biased region" description="Basic and acidic residues" evidence="1">
    <location>
        <begin position="1565"/>
        <end position="1574"/>
    </location>
</feature>
<dbReference type="OrthoDB" id="308383at2759"/>
<feature type="compositionally biased region" description="Basic and acidic residues" evidence="1">
    <location>
        <begin position="24"/>
        <end position="49"/>
    </location>
</feature>
<dbReference type="Gene3D" id="2.170.270.10">
    <property type="entry name" value="SET domain"/>
    <property type="match status" value="1"/>
</dbReference>
<feature type="region of interest" description="Disordered" evidence="1">
    <location>
        <begin position="1565"/>
        <end position="1606"/>
    </location>
</feature>
<sequence length="2374" mass="271512">MVPEALCGANGGFAFKSDKKMRKGEREEEVERKGDSSSDKGRKLEERVKTKELEKGEFVPERRRKEELEKGEFVPDQWRKGELEKGEFLPDKLRKGELEKGEFVPDKVHKGELEKGEFVPDKSRKVELEKGEFVPEKWRRGEFEKGEFVPEKCRKGELEKGEFVPDKWRKWELEKGEFVPDKWRKEDLESGEFVPDKVRRGSEVERGRKVELEKGEILPDKWRKSEWEQERLAEDFRRRKDGSRGENDHRKKSSLKWDSSSHERDTKNSLRTTEEDLSQPKYDHSNGKGHGKEHCSGSLRKRHNNEPETNNRKHHGEFNDHQGSKSRRISEDGNRSNYTERPGRSLSSSVSKVSSTNRYTSSRHQESALPSRGGNDRQVRSPGHSERSPHEHIRHHDHRDRTPGYSERSPHDRTRRHDHKDRNMSHSERSPFEWARHHDHRERSPRDRGRGLDHREKSRKSGGNEKQPNIRCEERLGRRELDGKENYKCSSTKLANNSEKSSDDKSNKEKKSRHSSMEPGETLPPPPPPPLPPPPPPPPPPSHPQANGNVEEQPSMEEDMDICDTPPHAVLPSDSEMGKWYYLDHFGVEQGPSKLADLKSLVDDGVLISDHLIKHSDSDRWVTVENATSPLASSNFPYVVSDAVTQMASPPEASGNLLVETGDLSEESPISTVQQDLPDADGSLSPGVLENFQIDERVEAILNGCTIIQGKELETIGEALNTIFQYADWDKWDQSEDFTRSRARPCELNIHSRSEGTVKEASEMRSVVLSEEYSVLNVDSSNWFTGRWSCMGGDWKRNEEAAQDGSYKKRRVLNEGYPLCQMPRSGYEDPRWQRKDDLYPPSRTRKLDLPSWAFSWIEDKNDSSNDTSKSTHASRPGQVKPLVSRGTKGIMLPVIRINACVVKDQGSFEPRSRARGSERHTPRASRSQSAGGDRKSFSESPFPSRKLNDCDLQSLHKCRTILNAPRDHVYSVDELSLHLGDWYYLDGAGHEHGPSSYAELQELVAKGTIMKESSVFRKDDNIWLPISGNAVAPGAVQSQEERITSKMSSSSSGVLPKLQEANNGARVASHPFHSSYPQFVGYTRGKLHELVMRSYKNREFASAINEVLDPWLSAKQPNNEIDKHFPFNSSISRSSILLPHELSGDKFWKSEDGVDNVRAGKRARLLFVENDEEIDLEGDLLFGQLNDCVFEDICTEAVPASNISPQSENENWGLLNGRILARVFHFLRKDMNSLVFSAATCKHWKVAADFYKSISRCVDLSPAGPACTDSMFRGVMSGYDKKNLTSVILSGCSNISASALEEVLQLFSCINLIDIRGCNQFKDVKLKFQNVKCLKDFGSGSAKSLEDSHSKIRSLKQITEKNNYALNLDGKDSSNYPFRQSDYKRTKIFDARKSSAALSRDARMRQLLRKKSENAYRKMEEYISSSLKDIMKGNRFEFFRSKVAGIEDRMTNGYYVRHGLDYIKDDIRRMCRDAFKSRSRADAADMKQIVMLFNQLIKSLDGKPKMLKYDSDDNPNSSMSKYGKRHNKSLNEKRCLNSNNHHTSSANGGTEYFAYGFDRENRKSLSKLNKRDVDSETDTSDDHDDDLFEVGKGGGESTDSDTESDLDLRSGRLDYIKSNGYLIEEESFDSVNDDREWGARMTKASLVPPVTRKYEVIDRYLIVADEEEVRRKMQVALPEDYAEKLLAQKNSTEESDMELPEVKEYKPRKVLGEEVLEQEVYGIDPYTHNLLLDSMPEESEWPITEKHKFIEEVLLRSLNKQVRHFTGTGNAPMVYPLRPIFEEIQTTAEEEGNLRIVKLCQTILKAMHNRPDDKYVSYRKGLGVVCNKEEGFSEDDFVVEFLGEVYPAWKWFEKQDGIRSLQKDSTDPAPEFYNIYLERPKGDRDGYDLVVVDAMHKANYASRICHSCRPNCEAKVTAVDGHYLIGIYSVRPIGYGEEITFDYNSVTESKEEYEASVCLCGSQVCRGSYLNLTGEGAFQKVLKDSHGMLDRHKLMLEACEANSVSQEDYIDLARAGLGTCLLSDLPEWLVAYSAHLVRFINFERTKLPEEILKHNLEEKRKFFPDICLEVEKSDAEVQAEGVYNARLQNMALTLDKVRYVMRSVFGDPKRAPPPLRKLSPEDLVSFLWKGECSLVEELLQCMAPHIDGNLLNDLKLKIHAHDPSGSDDLRRELKKSLLWLRDELRSLPCTQRCRHDAAADLIHMYAYTKCFFEVREYKTVHSPPVYISPLDLGPKYVDRMGSGFREYCKAYGENYCLGQLIYWHSQTNADPDSNLARARRGCLSMPDIASFYAKSQKPLREHIYGSRTLRFMLSRMEKQPQRPWPKDQIWVFKSNPRIFGSPMLDSLLNKCPLDKEMMQWLKSRPSVHQSVWDG</sequence>
<comment type="caution">
    <text evidence="3">The sequence shown here is derived from an EMBL/GenBank/DDBJ whole genome shotgun (WGS) entry which is preliminary data.</text>
</comment>
<feature type="compositionally biased region" description="Basic and acidic residues" evidence="1">
    <location>
        <begin position="281"/>
        <end position="295"/>
    </location>
</feature>
<dbReference type="Pfam" id="PF00856">
    <property type="entry name" value="SET"/>
    <property type="match status" value="1"/>
</dbReference>
<dbReference type="InterPro" id="IPR045606">
    <property type="entry name" value="ATXR3_C"/>
</dbReference>
<feature type="compositionally biased region" description="Basic and acidic residues" evidence="1">
    <location>
        <begin position="304"/>
        <end position="334"/>
    </location>
</feature>
<keyword evidence="4" id="KW-1185">Reference proteome</keyword>
<feature type="compositionally biased region" description="Basic and acidic residues" evidence="1">
    <location>
        <begin position="910"/>
        <end position="921"/>
    </location>
</feature>
<dbReference type="PROSITE" id="PS50280">
    <property type="entry name" value="SET"/>
    <property type="match status" value="1"/>
</dbReference>
<dbReference type="PANTHER" id="PTHR46655:SF1">
    <property type="entry name" value="HISTONE-LYSINE N-METHYLTRANSFERASE ATXR3"/>
    <property type="match status" value="1"/>
</dbReference>
<evidence type="ECO:0000313" key="4">
    <source>
        <dbReference type="Proteomes" id="UP001085076"/>
    </source>
</evidence>
<feature type="compositionally biased region" description="Basic and acidic residues" evidence="1">
    <location>
        <begin position="233"/>
        <end position="249"/>
    </location>
</feature>
<feature type="region of interest" description="Disordered" evidence="1">
    <location>
        <begin position="233"/>
        <end position="571"/>
    </location>
</feature>
<feature type="compositionally biased region" description="Acidic residues" evidence="1">
    <location>
        <begin position="1575"/>
        <end position="1588"/>
    </location>
</feature>
<dbReference type="Pfam" id="PF25531">
    <property type="entry name" value="GYF_ATXR3"/>
    <property type="match status" value="2"/>
</dbReference>